<evidence type="ECO:0000256" key="4">
    <source>
        <dbReference type="ARBA" id="ARBA00023163"/>
    </source>
</evidence>
<dbReference type="AlphaFoldDB" id="A0A6I6J0M9"/>
<evidence type="ECO:0000256" key="2">
    <source>
        <dbReference type="ARBA" id="ARBA00023015"/>
    </source>
</evidence>
<protein>
    <submittedName>
        <fullName evidence="6">LysR family transcriptional regulator</fullName>
    </submittedName>
</protein>
<accession>A0A6I6J0M9</accession>
<feature type="domain" description="HTH lysR-type" evidence="5">
    <location>
        <begin position="6"/>
        <end position="63"/>
    </location>
</feature>
<evidence type="ECO:0000313" key="6">
    <source>
        <dbReference type="EMBL" id="QGX98388.1"/>
    </source>
</evidence>
<organism evidence="6 7">
    <name type="scientific">Roseovarius faecimaris</name>
    <dbReference type="NCBI Taxonomy" id="2494550"/>
    <lineage>
        <taxon>Bacteria</taxon>
        <taxon>Pseudomonadati</taxon>
        <taxon>Pseudomonadota</taxon>
        <taxon>Alphaproteobacteria</taxon>
        <taxon>Rhodobacterales</taxon>
        <taxon>Roseobacteraceae</taxon>
        <taxon>Roseovarius</taxon>
    </lineage>
</organism>
<dbReference type="GO" id="GO:0003700">
    <property type="term" value="F:DNA-binding transcription factor activity"/>
    <property type="evidence" value="ECO:0007669"/>
    <property type="project" value="InterPro"/>
</dbReference>
<dbReference type="SUPFAM" id="SSF53850">
    <property type="entry name" value="Periplasmic binding protein-like II"/>
    <property type="match status" value="1"/>
</dbReference>
<dbReference type="Gene3D" id="3.40.190.10">
    <property type="entry name" value="Periplasmic binding protein-like II"/>
    <property type="match status" value="2"/>
</dbReference>
<keyword evidence="2" id="KW-0805">Transcription regulation</keyword>
<dbReference type="Gene3D" id="1.10.10.10">
    <property type="entry name" value="Winged helix-like DNA-binding domain superfamily/Winged helix DNA-binding domain"/>
    <property type="match status" value="1"/>
</dbReference>
<dbReference type="GO" id="GO:0000976">
    <property type="term" value="F:transcription cis-regulatory region binding"/>
    <property type="evidence" value="ECO:0007669"/>
    <property type="project" value="TreeGrafter"/>
</dbReference>
<keyword evidence="7" id="KW-1185">Reference proteome</keyword>
<dbReference type="Pfam" id="PF00126">
    <property type="entry name" value="HTH_1"/>
    <property type="match status" value="1"/>
</dbReference>
<dbReference type="SUPFAM" id="SSF46785">
    <property type="entry name" value="Winged helix' DNA-binding domain"/>
    <property type="match status" value="1"/>
</dbReference>
<dbReference type="PANTHER" id="PTHR30126:SF40">
    <property type="entry name" value="HTH-TYPE TRANSCRIPTIONAL REGULATOR GLTR"/>
    <property type="match status" value="1"/>
</dbReference>
<keyword evidence="4" id="KW-0804">Transcription</keyword>
<evidence type="ECO:0000313" key="7">
    <source>
        <dbReference type="Proteomes" id="UP000428330"/>
    </source>
</evidence>
<dbReference type="InterPro" id="IPR036390">
    <property type="entry name" value="WH_DNA-bd_sf"/>
</dbReference>
<dbReference type="InterPro" id="IPR005119">
    <property type="entry name" value="LysR_subst-bd"/>
</dbReference>
<gene>
    <name evidence="6" type="ORF">EI983_08885</name>
</gene>
<evidence type="ECO:0000256" key="1">
    <source>
        <dbReference type="ARBA" id="ARBA00009437"/>
    </source>
</evidence>
<name>A0A6I6J0M9_9RHOB</name>
<dbReference type="KEGG" id="rom:EI983_08885"/>
<evidence type="ECO:0000259" key="5">
    <source>
        <dbReference type="PROSITE" id="PS50931"/>
    </source>
</evidence>
<dbReference type="OrthoDB" id="7776850at2"/>
<proteinExistence type="inferred from homology"/>
<reference evidence="7" key="1">
    <citation type="submission" date="2018-12" db="EMBL/GenBank/DDBJ databases">
        <title>Complete genome sequence of Roseovarius sp. MME-070.</title>
        <authorList>
            <person name="Nam Y.-D."/>
            <person name="Kang J."/>
            <person name="Chung W.-H."/>
            <person name="Park Y.S."/>
        </authorList>
    </citation>
    <scope>NUCLEOTIDE SEQUENCE [LARGE SCALE GENOMIC DNA]</scope>
    <source>
        <strain evidence="7">MME-070</strain>
    </source>
</reference>
<comment type="similarity">
    <text evidence="1">Belongs to the LysR transcriptional regulatory family.</text>
</comment>
<dbReference type="Pfam" id="PF03466">
    <property type="entry name" value="LysR_substrate"/>
    <property type="match status" value="1"/>
</dbReference>
<sequence length="327" mass="36103">MRKSQLSLKWLEVFQQVARHGSVQAAAAETGLSLSTASHHLKTLESALGTPLFDHSRRPMRVTATGAVVLRYVDEAMQLLHRAEAEAMAADMTQMRRLSLAMIEDFDSEVAPDLARVLSQSMPACAFRHLTRPSHEILALVRSGDVDIGIAARPQFDAEDLAETPLLRDPFVLALPATEAFSAETCLAGQTGLPLLRYSRDQIIGQRIEAQLRRLRVTLPNAYEFESNQTMMSMVAAGAGWAITTPTNYARAARFQRQVTLLPFPAKGFARTMSVFTREAHPSGALETVDSTLRQLIQTRVIDPTVTRMPWLRAGFTLLPAREPPSV</sequence>
<dbReference type="CDD" id="cd05466">
    <property type="entry name" value="PBP2_LTTR_substrate"/>
    <property type="match status" value="1"/>
</dbReference>
<dbReference type="RefSeq" id="WP_157707019.1">
    <property type="nucleotide sequence ID" value="NZ_CP034348.1"/>
</dbReference>
<dbReference type="PANTHER" id="PTHR30126">
    <property type="entry name" value="HTH-TYPE TRANSCRIPTIONAL REGULATOR"/>
    <property type="match status" value="1"/>
</dbReference>
<dbReference type="Proteomes" id="UP000428330">
    <property type="component" value="Chromosome"/>
</dbReference>
<dbReference type="EMBL" id="CP034348">
    <property type="protein sequence ID" value="QGX98388.1"/>
    <property type="molecule type" value="Genomic_DNA"/>
</dbReference>
<dbReference type="InterPro" id="IPR000847">
    <property type="entry name" value="LysR_HTH_N"/>
</dbReference>
<dbReference type="PROSITE" id="PS50931">
    <property type="entry name" value="HTH_LYSR"/>
    <property type="match status" value="1"/>
</dbReference>
<evidence type="ECO:0000256" key="3">
    <source>
        <dbReference type="ARBA" id="ARBA00023125"/>
    </source>
</evidence>
<keyword evidence="3" id="KW-0238">DNA-binding</keyword>
<dbReference type="InterPro" id="IPR036388">
    <property type="entry name" value="WH-like_DNA-bd_sf"/>
</dbReference>